<evidence type="ECO:0000313" key="2">
    <source>
        <dbReference type="EMBL" id="OLF07475.1"/>
    </source>
</evidence>
<evidence type="ECO:0000259" key="1">
    <source>
        <dbReference type="Pfam" id="PF14024"/>
    </source>
</evidence>
<dbReference type="Proteomes" id="UP000185696">
    <property type="component" value="Unassembled WGS sequence"/>
</dbReference>
<organism evidence="2 3">
    <name type="scientific">Actinophytocola xinjiangensis</name>
    <dbReference type="NCBI Taxonomy" id="485602"/>
    <lineage>
        <taxon>Bacteria</taxon>
        <taxon>Bacillati</taxon>
        <taxon>Actinomycetota</taxon>
        <taxon>Actinomycetes</taxon>
        <taxon>Pseudonocardiales</taxon>
        <taxon>Pseudonocardiaceae</taxon>
    </lineage>
</organism>
<proteinExistence type="predicted"/>
<keyword evidence="3" id="KW-1185">Reference proteome</keyword>
<accession>A0A7Z0WIU0</accession>
<protein>
    <recommendedName>
        <fullName evidence="1">DUF4240 domain-containing protein</fullName>
    </recommendedName>
</protein>
<dbReference type="EMBL" id="MSIF01000015">
    <property type="protein sequence ID" value="OLF07475.1"/>
    <property type="molecule type" value="Genomic_DNA"/>
</dbReference>
<reference evidence="2 3" key="1">
    <citation type="submission" date="2016-12" db="EMBL/GenBank/DDBJ databases">
        <title>The draft genome sequence of Actinophytocola xinjiangensis.</title>
        <authorList>
            <person name="Wang W."/>
            <person name="Yuan L."/>
        </authorList>
    </citation>
    <scope>NUCLEOTIDE SEQUENCE [LARGE SCALE GENOMIC DNA]</scope>
    <source>
        <strain evidence="2 3">CGMCC 4.4663</strain>
    </source>
</reference>
<sequence length="199" mass="21835">MRTDTFWSLIEKARGDATRAGRPWPAGTAVGPALTQRLTRLRAKRIVEFHRCYERENARADRWDLCAAAYVIGGYLSDDTFSGFRAGLVGLGRAAFDQAVADADTLADHPMVCAMAAGHLDRGALESEEIEFAASTAFEQRAGDEDDFWEELDALTDEAEPSGEDEWSGRFGSADDLARIPARLPRLFALFQHTPPPGS</sequence>
<dbReference type="InterPro" id="IPR025334">
    <property type="entry name" value="DUF4240"/>
</dbReference>
<evidence type="ECO:0000313" key="3">
    <source>
        <dbReference type="Proteomes" id="UP000185696"/>
    </source>
</evidence>
<feature type="domain" description="DUF4240" evidence="1">
    <location>
        <begin position="1"/>
        <end position="140"/>
    </location>
</feature>
<dbReference type="RefSeq" id="WP_075135715.1">
    <property type="nucleotide sequence ID" value="NZ_MSIF01000015.1"/>
</dbReference>
<dbReference type="AlphaFoldDB" id="A0A7Z0WIU0"/>
<gene>
    <name evidence="2" type="ORF">BLA60_26440</name>
</gene>
<comment type="caution">
    <text evidence="2">The sequence shown here is derived from an EMBL/GenBank/DDBJ whole genome shotgun (WGS) entry which is preliminary data.</text>
</comment>
<dbReference type="Pfam" id="PF14024">
    <property type="entry name" value="DUF4240"/>
    <property type="match status" value="1"/>
</dbReference>
<name>A0A7Z0WIU0_9PSEU</name>